<comment type="caution">
    <text evidence="9">The sequence shown here is derived from an EMBL/GenBank/DDBJ whole genome shotgun (WGS) entry which is preliminary data.</text>
</comment>
<feature type="transmembrane region" description="Helical" evidence="8">
    <location>
        <begin position="7"/>
        <end position="25"/>
    </location>
</feature>
<feature type="transmembrane region" description="Helical" evidence="8">
    <location>
        <begin position="195"/>
        <end position="220"/>
    </location>
</feature>
<evidence type="ECO:0000256" key="4">
    <source>
        <dbReference type="ARBA" id="ARBA00022692"/>
    </source>
</evidence>
<dbReference type="EMBL" id="SDHZ01000001">
    <property type="protein sequence ID" value="RXK85869.1"/>
    <property type="molecule type" value="Genomic_DNA"/>
</dbReference>
<evidence type="ECO:0000256" key="5">
    <source>
        <dbReference type="ARBA" id="ARBA00022801"/>
    </source>
</evidence>
<dbReference type="EC" id="3.4.22.-" evidence="9"/>
<proteinExistence type="predicted"/>
<reference evidence="9 10" key="1">
    <citation type="submission" date="2019-01" db="EMBL/GenBank/DDBJ databases">
        <title>Filimonas sp. strain TTM-71.</title>
        <authorList>
            <person name="Chen W.-M."/>
        </authorList>
    </citation>
    <scope>NUCLEOTIDE SEQUENCE [LARGE SCALE GENOMIC DNA]</scope>
    <source>
        <strain evidence="9 10">TTM-71</strain>
    </source>
</reference>
<dbReference type="GO" id="GO:0005886">
    <property type="term" value="C:plasma membrane"/>
    <property type="evidence" value="ECO:0007669"/>
    <property type="project" value="UniProtKB-SubCell"/>
</dbReference>
<feature type="transmembrane region" description="Helical" evidence="8">
    <location>
        <begin position="232"/>
        <end position="254"/>
    </location>
</feature>
<evidence type="ECO:0000256" key="8">
    <source>
        <dbReference type="SAM" id="Phobius"/>
    </source>
</evidence>
<protein>
    <submittedName>
        <fullName evidence="9">Exosortase N</fullName>
        <ecNumber evidence="9">3.4.22.-</ecNumber>
    </submittedName>
</protein>
<dbReference type="GO" id="GO:0006508">
    <property type="term" value="P:proteolysis"/>
    <property type="evidence" value="ECO:0007669"/>
    <property type="project" value="UniProtKB-KW"/>
</dbReference>
<evidence type="ECO:0000256" key="7">
    <source>
        <dbReference type="ARBA" id="ARBA00023136"/>
    </source>
</evidence>
<dbReference type="InterPro" id="IPR019127">
    <property type="entry name" value="Exosortase"/>
</dbReference>
<keyword evidence="6 8" id="KW-1133">Transmembrane helix</keyword>
<dbReference type="RefSeq" id="WP_129001620.1">
    <property type="nucleotide sequence ID" value="NZ_SDHZ01000001.1"/>
</dbReference>
<accession>A0A4Q1DBI3</accession>
<keyword evidence="3" id="KW-0645">Protease</keyword>
<dbReference type="NCBIfam" id="TIGR04476">
    <property type="entry name" value="exosort_XrtN"/>
    <property type="match status" value="1"/>
</dbReference>
<name>A0A4Q1DBI3_9BACT</name>
<evidence type="ECO:0000313" key="9">
    <source>
        <dbReference type="EMBL" id="RXK85869.1"/>
    </source>
</evidence>
<gene>
    <name evidence="9" type="primary">xrtN</name>
    <name evidence="9" type="ORF">ESB13_03400</name>
</gene>
<feature type="transmembrane region" description="Helical" evidence="8">
    <location>
        <begin position="165"/>
        <end position="183"/>
    </location>
</feature>
<keyword evidence="7 8" id="KW-0472">Membrane</keyword>
<evidence type="ECO:0000313" key="10">
    <source>
        <dbReference type="Proteomes" id="UP000290545"/>
    </source>
</evidence>
<dbReference type="InterPro" id="IPR031006">
    <property type="entry name" value="Exosort_XrtN"/>
</dbReference>
<dbReference type="InterPro" id="IPR026392">
    <property type="entry name" value="Exo/Archaeosortase_dom"/>
</dbReference>
<dbReference type="GO" id="GO:0008233">
    <property type="term" value="F:peptidase activity"/>
    <property type="evidence" value="ECO:0007669"/>
    <property type="project" value="UniProtKB-KW"/>
</dbReference>
<dbReference type="NCBIfam" id="TIGR04178">
    <property type="entry name" value="exo_archaeo"/>
    <property type="match status" value="1"/>
</dbReference>
<comment type="subcellular location">
    <subcellularLocation>
        <location evidence="1">Cell membrane</location>
        <topology evidence="1">Multi-pass membrane protein</topology>
    </subcellularLocation>
</comment>
<dbReference type="AlphaFoldDB" id="A0A4Q1DBI3"/>
<dbReference type="OrthoDB" id="783041at2"/>
<feature type="transmembrane region" description="Helical" evidence="8">
    <location>
        <begin position="59"/>
        <end position="91"/>
    </location>
</feature>
<evidence type="ECO:0000256" key="6">
    <source>
        <dbReference type="ARBA" id="ARBA00022989"/>
    </source>
</evidence>
<evidence type="ECO:0000256" key="1">
    <source>
        <dbReference type="ARBA" id="ARBA00004651"/>
    </source>
</evidence>
<feature type="transmembrane region" description="Helical" evidence="8">
    <location>
        <begin position="97"/>
        <end position="117"/>
    </location>
</feature>
<feature type="transmembrane region" description="Helical" evidence="8">
    <location>
        <begin position="124"/>
        <end position="145"/>
    </location>
</feature>
<sequence>MNNRLQQWAFPFFIAAYLLLAATSLHDYICLFSAQALLGITAFILSLRSQPVKKTRSVFAIITLAIAALSICLPVKTAIYACIVMAAFFAIESFRGRISALSLLALALTSPIFDYAVNIFSFPIRLWLTGVAGKLLALTGAHVVVEGNVISYNGTDFSVDPACMGLHMLVISLLATVLLMALFTKKQKRQLSCTYLLMLLVIVTLLNIIGNLFRILSLVFFSLLPGSPMHDLMGLACWTGYVLVPACCLSNWLVKHKGTVLLPANEPESISEVPQSASGTTAHDVAGALIHVAEPEAARRCSKQAFPGASKTSFKKLIWQNAALMAIVTLVVITCTSRSGEALARTPLAAREGFNIKQLPGAVTQLQNKEVLIYLKAITGFYASEHHPMICWKGSGYEFRKVKTYNAPHHQVYTAQLERKDEKLYTAWWYTNGSQSTISQWQWRWDLVRGSSNYVLVNITANSEAALQKYLDFSL</sequence>
<keyword evidence="10" id="KW-1185">Reference proteome</keyword>
<dbReference type="Pfam" id="PF09721">
    <property type="entry name" value="Exosortase_EpsH"/>
    <property type="match status" value="1"/>
</dbReference>
<feature type="transmembrane region" description="Helical" evidence="8">
    <location>
        <begin position="31"/>
        <end position="47"/>
    </location>
</feature>
<evidence type="ECO:0000256" key="2">
    <source>
        <dbReference type="ARBA" id="ARBA00022475"/>
    </source>
</evidence>
<keyword evidence="5 9" id="KW-0378">Hydrolase</keyword>
<organism evidence="9 10">
    <name type="scientific">Filimonas effusa</name>
    <dbReference type="NCBI Taxonomy" id="2508721"/>
    <lineage>
        <taxon>Bacteria</taxon>
        <taxon>Pseudomonadati</taxon>
        <taxon>Bacteroidota</taxon>
        <taxon>Chitinophagia</taxon>
        <taxon>Chitinophagales</taxon>
        <taxon>Chitinophagaceae</taxon>
        <taxon>Filimonas</taxon>
    </lineage>
</organism>
<evidence type="ECO:0000256" key="3">
    <source>
        <dbReference type="ARBA" id="ARBA00022670"/>
    </source>
</evidence>
<keyword evidence="4 8" id="KW-0812">Transmembrane</keyword>
<dbReference type="Proteomes" id="UP000290545">
    <property type="component" value="Unassembled WGS sequence"/>
</dbReference>
<keyword evidence="2" id="KW-1003">Cell membrane</keyword>